<reference evidence="2 3" key="1">
    <citation type="submission" date="2016-11" db="EMBL/GenBank/DDBJ databases">
        <authorList>
            <person name="Jaros S."/>
            <person name="Januszkiewicz K."/>
            <person name="Wedrychowicz H."/>
        </authorList>
    </citation>
    <scope>NUCLEOTIDE SEQUENCE [LARGE SCALE GENOMIC DNA]</scope>
    <source>
        <strain evidence="2 3">GAS138</strain>
    </source>
</reference>
<dbReference type="EMBL" id="LT670817">
    <property type="protein sequence ID" value="SHI13287.1"/>
    <property type="molecule type" value="Genomic_DNA"/>
</dbReference>
<gene>
    <name evidence="2" type="ORF">SAMN05443248_8529</name>
</gene>
<proteinExistence type="predicted"/>
<evidence type="ECO:0000259" key="1">
    <source>
        <dbReference type="PROSITE" id="PS51186"/>
    </source>
</evidence>
<protein>
    <submittedName>
        <fullName evidence="2">Protein N-acetyltransferase, RimJ/RimL family</fullName>
    </submittedName>
</protein>
<dbReference type="Proteomes" id="UP000189796">
    <property type="component" value="Chromosome I"/>
</dbReference>
<sequence length="189" mass="22048">MVQARCSGVLMSIDPSTDPKWQRHFVLGDDWRIFVRPIRPDDEFRDRDLLAHVSQEDLRLRFFDSIKEFSHQFIARLTQLDYARAMAFIAIDEASQETLGVVRLHIDSSREAGEYAILLRSDLKGRGLGWTLMQLIIEYAKSEGLRRIYGEILKENFVMLKMCRELGFKVTTDTEDRGVYDVTLDLEDR</sequence>
<accession>A0A1M5YMG2</accession>
<dbReference type="InterPro" id="IPR000182">
    <property type="entry name" value="GNAT_dom"/>
</dbReference>
<evidence type="ECO:0000313" key="3">
    <source>
        <dbReference type="Proteomes" id="UP000189796"/>
    </source>
</evidence>
<feature type="domain" description="N-acetyltransferase" evidence="1">
    <location>
        <begin position="33"/>
        <end position="189"/>
    </location>
</feature>
<name>A0A1M5YMG2_9BRAD</name>
<dbReference type="AlphaFoldDB" id="A0A1M5YMG2"/>
<organism evidence="2 3">
    <name type="scientific">Bradyrhizobium erythrophlei</name>
    <dbReference type="NCBI Taxonomy" id="1437360"/>
    <lineage>
        <taxon>Bacteria</taxon>
        <taxon>Pseudomonadati</taxon>
        <taxon>Pseudomonadota</taxon>
        <taxon>Alphaproteobacteria</taxon>
        <taxon>Hyphomicrobiales</taxon>
        <taxon>Nitrobacteraceae</taxon>
        <taxon>Bradyrhizobium</taxon>
    </lineage>
</organism>
<dbReference type="CDD" id="cd04301">
    <property type="entry name" value="NAT_SF"/>
    <property type="match status" value="1"/>
</dbReference>
<dbReference type="Gene3D" id="3.40.630.30">
    <property type="match status" value="1"/>
</dbReference>
<keyword evidence="2" id="KW-0808">Transferase</keyword>
<dbReference type="PROSITE" id="PS51186">
    <property type="entry name" value="GNAT"/>
    <property type="match status" value="1"/>
</dbReference>
<dbReference type="GO" id="GO:0016747">
    <property type="term" value="F:acyltransferase activity, transferring groups other than amino-acyl groups"/>
    <property type="evidence" value="ECO:0007669"/>
    <property type="project" value="InterPro"/>
</dbReference>
<dbReference type="Pfam" id="PF00583">
    <property type="entry name" value="Acetyltransf_1"/>
    <property type="match status" value="1"/>
</dbReference>
<evidence type="ECO:0000313" key="2">
    <source>
        <dbReference type="EMBL" id="SHI13287.1"/>
    </source>
</evidence>
<dbReference type="SUPFAM" id="SSF55729">
    <property type="entry name" value="Acyl-CoA N-acyltransferases (Nat)"/>
    <property type="match status" value="1"/>
</dbReference>
<dbReference type="InterPro" id="IPR016181">
    <property type="entry name" value="Acyl_CoA_acyltransferase"/>
</dbReference>
<dbReference type="OrthoDB" id="9807426at2"/>